<accession>A0A0J1H1U2</accession>
<reference evidence="2 3" key="1">
    <citation type="submission" date="2015-05" db="EMBL/GenBank/DDBJ databases">
        <title>Photobacterium galathea sp. nov.</title>
        <authorList>
            <person name="Machado H."/>
            <person name="Gram L."/>
        </authorList>
    </citation>
    <scope>NUCLEOTIDE SEQUENCE [LARGE SCALE GENOMIC DNA]</scope>
    <source>
        <strain evidence="2 3">DSM 22954</strain>
    </source>
</reference>
<dbReference type="InterPro" id="IPR019635">
    <property type="entry name" value="DUF2500"/>
</dbReference>
<organism evidence="2 3">
    <name type="scientific">Photobacterium ganghwense</name>
    <dbReference type="NCBI Taxonomy" id="320778"/>
    <lineage>
        <taxon>Bacteria</taxon>
        <taxon>Pseudomonadati</taxon>
        <taxon>Pseudomonadota</taxon>
        <taxon>Gammaproteobacteria</taxon>
        <taxon>Vibrionales</taxon>
        <taxon>Vibrionaceae</taxon>
        <taxon>Photobacterium</taxon>
    </lineage>
</organism>
<dbReference type="EMBL" id="LDOU01000024">
    <property type="protein sequence ID" value="KLV05758.1"/>
    <property type="molecule type" value="Genomic_DNA"/>
</dbReference>
<dbReference type="Gene3D" id="2.40.50.660">
    <property type="match status" value="1"/>
</dbReference>
<sequence>MPVSVIVGLIALLIIAVGYFILSYRRHTLGAHAPERSIEVTVLDKQSVPIIGAQPGDEQEEYWIYVQPTQGGPKREFMVGVHYYHALNPGDRGTMTYKGLTFLHFTLQRD</sequence>
<keyword evidence="3" id="KW-1185">Reference proteome</keyword>
<keyword evidence="1" id="KW-0812">Transmembrane</keyword>
<dbReference type="AlphaFoldDB" id="A0A0J1H1U2"/>
<dbReference type="Pfam" id="PF10694">
    <property type="entry name" value="DUF2500"/>
    <property type="match status" value="1"/>
</dbReference>
<feature type="transmembrane region" description="Helical" evidence="1">
    <location>
        <begin position="6"/>
        <end position="24"/>
    </location>
</feature>
<protein>
    <submittedName>
        <fullName evidence="2">RNA polymerase subunit sigma</fullName>
    </submittedName>
</protein>
<dbReference type="OrthoDB" id="5917531at2"/>
<keyword evidence="1" id="KW-1133">Transmembrane helix</keyword>
<evidence type="ECO:0000313" key="3">
    <source>
        <dbReference type="Proteomes" id="UP000035909"/>
    </source>
</evidence>
<name>A0A0J1H1U2_9GAMM</name>
<evidence type="ECO:0000256" key="1">
    <source>
        <dbReference type="SAM" id="Phobius"/>
    </source>
</evidence>
<gene>
    <name evidence="2" type="ORF">ABT57_21325</name>
</gene>
<dbReference type="RefSeq" id="WP_047887278.1">
    <property type="nucleotide sequence ID" value="NZ_CP071325.1"/>
</dbReference>
<comment type="caution">
    <text evidence="2">The sequence shown here is derived from an EMBL/GenBank/DDBJ whole genome shotgun (WGS) entry which is preliminary data.</text>
</comment>
<proteinExistence type="predicted"/>
<dbReference type="STRING" id="320778.ABT57_21325"/>
<keyword evidence="1" id="KW-0472">Membrane</keyword>
<evidence type="ECO:0000313" key="2">
    <source>
        <dbReference type="EMBL" id="KLV05758.1"/>
    </source>
</evidence>
<dbReference type="Proteomes" id="UP000035909">
    <property type="component" value="Unassembled WGS sequence"/>
</dbReference>
<dbReference type="PATRIC" id="fig|320778.3.peg.4581"/>